<dbReference type="PANTHER" id="PTHR45339:SF1">
    <property type="entry name" value="HYBRID SIGNAL TRANSDUCTION HISTIDINE KINASE J"/>
    <property type="match status" value="1"/>
</dbReference>
<keyword evidence="12 16" id="KW-0472">Membrane</keyword>
<keyword evidence="6 14" id="KW-0597">Phosphoprotein</keyword>
<dbReference type="Pfam" id="PF13185">
    <property type="entry name" value="GAF_2"/>
    <property type="match status" value="1"/>
</dbReference>
<keyword evidence="21" id="KW-1185">Reference proteome</keyword>
<keyword evidence="16" id="KW-1133">Transmembrane helix</keyword>
<dbReference type="InterPro" id="IPR003594">
    <property type="entry name" value="HATPase_dom"/>
</dbReference>
<dbReference type="InterPro" id="IPR024478">
    <property type="entry name" value="HlyB_4HB_MCP"/>
</dbReference>
<dbReference type="AlphaFoldDB" id="A0A6M0P8F4"/>
<evidence type="ECO:0000256" key="8">
    <source>
        <dbReference type="ARBA" id="ARBA00022741"/>
    </source>
</evidence>
<evidence type="ECO:0000313" key="20">
    <source>
        <dbReference type="EMBL" id="NEY20982.1"/>
    </source>
</evidence>
<dbReference type="Gene3D" id="1.10.287.130">
    <property type="match status" value="1"/>
</dbReference>
<dbReference type="EC" id="2.7.13.3" evidence="4"/>
<evidence type="ECO:0000256" key="15">
    <source>
        <dbReference type="SAM" id="MobiDB-lite"/>
    </source>
</evidence>
<comment type="catalytic activity">
    <reaction evidence="1">
        <text>ATP + protein L-histidine = ADP + protein N-phospho-L-histidine.</text>
        <dbReference type="EC" id="2.7.13.3"/>
    </reaction>
</comment>
<dbReference type="CDD" id="cd06225">
    <property type="entry name" value="HAMP"/>
    <property type="match status" value="1"/>
</dbReference>
<dbReference type="SMART" id="SM00448">
    <property type="entry name" value="REC"/>
    <property type="match status" value="1"/>
</dbReference>
<evidence type="ECO:0000256" key="13">
    <source>
        <dbReference type="ARBA" id="ARBA00074306"/>
    </source>
</evidence>
<dbReference type="CDD" id="cd00082">
    <property type="entry name" value="HisKA"/>
    <property type="match status" value="1"/>
</dbReference>
<dbReference type="PROSITE" id="PS50109">
    <property type="entry name" value="HIS_KIN"/>
    <property type="match status" value="1"/>
</dbReference>
<comment type="similarity">
    <text evidence="3">In the N-terminal section; belongs to the phytochrome family.</text>
</comment>
<evidence type="ECO:0000256" key="7">
    <source>
        <dbReference type="ARBA" id="ARBA00022679"/>
    </source>
</evidence>
<proteinExistence type="inferred from homology"/>
<keyword evidence="5" id="KW-1003">Cell membrane</keyword>
<evidence type="ECO:0000256" key="10">
    <source>
        <dbReference type="ARBA" id="ARBA00022840"/>
    </source>
</evidence>
<feature type="transmembrane region" description="Helical" evidence="16">
    <location>
        <begin position="6"/>
        <end position="27"/>
    </location>
</feature>
<keyword evidence="10" id="KW-0067">ATP-binding</keyword>
<dbReference type="EMBL" id="JAAIWK010000024">
    <property type="protein sequence ID" value="NEY20982.1"/>
    <property type="molecule type" value="Genomic_DNA"/>
</dbReference>
<comment type="caution">
    <text evidence="20">The sequence shown here is derived from an EMBL/GenBank/DDBJ whole genome shotgun (WGS) entry which is preliminary data.</text>
</comment>
<dbReference type="Pfam" id="PF00072">
    <property type="entry name" value="Response_reg"/>
    <property type="match status" value="1"/>
</dbReference>
<evidence type="ECO:0000256" key="14">
    <source>
        <dbReference type="PROSITE-ProRule" id="PRU00169"/>
    </source>
</evidence>
<dbReference type="Pfam" id="PF02518">
    <property type="entry name" value="HATPase_c"/>
    <property type="match status" value="1"/>
</dbReference>
<keyword evidence="8" id="KW-0547">Nucleotide-binding</keyword>
<gene>
    <name evidence="20" type="ORF">G4D61_13575</name>
</gene>
<dbReference type="SMART" id="SM00065">
    <property type="entry name" value="GAF"/>
    <property type="match status" value="1"/>
</dbReference>
<dbReference type="SUPFAM" id="SSF52172">
    <property type="entry name" value="CheY-like"/>
    <property type="match status" value="1"/>
</dbReference>
<dbReference type="InterPro" id="IPR036890">
    <property type="entry name" value="HATPase_C_sf"/>
</dbReference>
<dbReference type="Gene3D" id="3.40.50.2300">
    <property type="match status" value="1"/>
</dbReference>
<dbReference type="Proteomes" id="UP000476934">
    <property type="component" value="Unassembled WGS sequence"/>
</dbReference>
<dbReference type="Gene3D" id="3.30.565.10">
    <property type="entry name" value="Histidine kinase-like ATPase, C-terminal domain"/>
    <property type="match status" value="1"/>
</dbReference>
<evidence type="ECO:0000259" key="18">
    <source>
        <dbReference type="PROSITE" id="PS50110"/>
    </source>
</evidence>
<dbReference type="SMART" id="SM00304">
    <property type="entry name" value="HAMP"/>
    <property type="match status" value="1"/>
</dbReference>
<organism evidence="20 21">
    <name type="scientific">Heyndrickxia ginsengihumi</name>
    <dbReference type="NCBI Taxonomy" id="363870"/>
    <lineage>
        <taxon>Bacteria</taxon>
        <taxon>Bacillati</taxon>
        <taxon>Bacillota</taxon>
        <taxon>Bacilli</taxon>
        <taxon>Bacillales</taxon>
        <taxon>Bacillaceae</taxon>
        <taxon>Heyndrickxia</taxon>
    </lineage>
</organism>
<dbReference type="PROSITE" id="PS50110">
    <property type="entry name" value="RESPONSE_REGULATORY"/>
    <property type="match status" value="1"/>
</dbReference>
<feature type="domain" description="HAMP" evidence="19">
    <location>
        <begin position="205"/>
        <end position="259"/>
    </location>
</feature>
<dbReference type="Gene3D" id="3.30.450.40">
    <property type="match status" value="1"/>
</dbReference>
<dbReference type="InterPro" id="IPR005467">
    <property type="entry name" value="His_kinase_dom"/>
</dbReference>
<comment type="subcellular location">
    <subcellularLocation>
        <location evidence="2">Cell membrane</location>
        <topology evidence="2">Multi-pass membrane protein</topology>
    </subcellularLocation>
</comment>
<dbReference type="PROSITE" id="PS50885">
    <property type="entry name" value="HAMP"/>
    <property type="match status" value="1"/>
</dbReference>
<evidence type="ECO:0000256" key="16">
    <source>
        <dbReference type="SAM" id="Phobius"/>
    </source>
</evidence>
<dbReference type="Pfam" id="PF12729">
    <property type="entry name" value="4HB_MCP_1"/>
    <property type="match status" value="1"/>
</dbReference>
<keyword evidence="11" id="KW-0902">Two-component regulatory system</keyword>
<evidence type="ECO:0000259" key="19">
    <source>
        <dbReference type="PROSITE" id="PS50885"/>
    </source>
</evidence>
<evidence type="ECO:0000313" key="21">
    <source>
        <dbReference type="Proteomes" id="UP000476934"/>
    </source>
</evidence>
<dbReference type="SUPFAM" id="SSF55781">
    <property type="entry name" value="GAF domain-like"/>
    <property type="match status" value="1"/>
</dbReference>
<evidence type="ECO:0000256" key="12">
    <source>
        <dbReference type="ARBA" id="ARBA00023136"/>
    </source>
</evidence>
<evidence type="ECO:0000256" key="5">
    <source>
        <dbReference type="ARBA" id="ARBA00022475"/>
    </source>
</evidence>
<dbReference type="Pfam" id="PF00512">
    <property type="entry name" value="HisKA"/>
    <property type="match status" value="1"/>
</dbReference>
<dbReference type="InterPro" id="IPR004358">
    <property type="entry name" value="Sig_transdc_His_kin-like_C"/>
</dbReference>
<evidence type="ECO:0000256" key="6">
    <source>
        <dbReference type="ARBA" id="ARBA00022553"/>
    </source>
</evidence>
<feature type="domain" description="Histidine kinase" evidence="17">
    <location>
        <begin position="525"/>
        <end position="760"/>
    </location>
</feature>
<reference evidence="20 21" key="1">
    <citation type="submission" date="2020-03" db="EMBL/GenBank/DDBJ databases">
        <title>Bacillus aquiflavi sp. nov., isolated from yellow water of strong flavor Chinese baijiu in Yibin region of China.</title>
        <authorList>
            <person name="Xie J."/>
        </authorList>
    </citation>
    <scope>NUCLEOTIDE SEQUENCE [LARGE SCALE GENOMIC DNA]</scope>
    <source>
        <strain evidence="20 21">Gsoil 114</strain>
    </source>
</reference>
<dbReference type="InterPro" id="IPR003661">
    <property type="entry name" value="HisK_dim/P_dom"/>
</dbReference>
<feature type="compositionally biased region" description="Basic and acidic residues" evidence="15">
    <location>
        <begin position="475"/>
        <end position="510"/>
    </location>
</feature>
<dbReference type="GO" id="GO:0005524">
    <property type="term" value="F:ATP binding"/>
    <property type="evidence" value="ECO:0007669"/>
    <property type="project" value="UniProtKB-KW"/>
</dbReference>
<dbReference type="CDD" id="cd16922">
    <property type="entry name" value="HATPase_EvgS-ArcB-TorS-like"/>
    <property type="match status" value="1"/>
</dbReference>
<evidence type="ECO:0000259" key="17">
    <source>
        <dbReference type="PROSITE" id="PS50109"/>
    </source>
</evidence>
<dbReference type="RefSeq" id="WP_025729997.1">
    <property type="nucleotide sequence ID" value="NZ_JAAIWK010000024.1"/>
</dbReference>
<dbReference type="CDD" id="cd17546">
    <property type="entry name" value="REC_hyHK_CKI1_RcsC-like"/>
    <property type="match status" value="1"/>
</dbReference>
<keyword evidence="9" id="KW-0418">Kinase</keyword>
<dbReference type="InterPro" id="IPR003660">
    <property type="entry name" value="HAMP_dom"/>
</dbReference>
<evidence type="ECO:0000256" key="1">
    <source>
        <dbReference type="ARBA" id="ARBA00000085"/>
    </source>
</evidence>
<dbReference type="SUPFAM" id="SSF47384">
    <property type="entry name" value="Homodimeric domain of signal transducing histidine kinase"/>
    <property type="match status" value="1"/>
</dbReference>
<dbReference type="Pfam" id="PF00672">
    <property type="entry name" value="HAMP"/>
    <property type="match status" value="1"/>
</dbReference>
<dbReference type="PRINTS" id="PR00344">
    <property type="entry name" value="BCTRLSENSOR"/>
</dbReference>
<dbReference type="FunFam" id="3.30.565.10:FF:000010">
    <property type="entry name" value="Sensor histidine kinase RcsC"/>
    <property type="match status" value="1"/>
</dbReference>
<evidence type="ECO:0000256" key="4">
    <source>
        <dbReference type="ARBA" id="ARBA00012438"/>
    </source>
</evidence>
<dbReference type="GO" id="GO:0005886">
    <property type="term" value="C:plasma membrane"/>
    <property type="evidence" value="ECO:0007669"/>
    <property type="project" value="UniProtKB-SubCell"/>
</dbReference>
<dbReference type="InterPro" id="IPR011006">
    <property type="entry name" value="CheY-like_superfamily"/>
</dbReference>
<feature type="region of interest" description="Disordered" evidence="15">
    <location>
        <begin position="444"/>
        <end position="511"/>
    </location>
</feature>
<keyword evidence="16" id="KW-0812">Transmembrane</keyword>
<dbReference type="InterPro" id="IPR036097">
    <property type="entry name" value="HisK_dim/P_sf"/>
</dbReference>
<evidence type="ECO:0000256" key="11">
    <source>
        <dbReference type="ARBA" id="ARBA00023012"/>
    </source>
</evidence>
<dbReference type="InterPro" id="IPR003018">
    <property type="entry name" value="GAF"/>
</dbReference>
<dbReference type="SMART" id="SM00387">
    <property type="entry name" value="HATPase_c"/>
    <property type="match status" value="1"/>
</dbReference>
<protein>
    <recommendedName>
        <fullName evidence="13">Circadian input-output histidine kinase CikA</fullName>
        <ecNumber evidence="4">2.7.13.3</ecNumber>
    </recommendedName>
</protein>
<dbReference type="InterPro" id="IPR001789">
    <property type="entry name" value="Sig_transdc_resp-reg_receiver"/>
</dbReference>
<evidence type="ECO:0000256" key="2">
    <source>
        <dbReference type="ARBA" id="ARBA00004651"/>
    </source>
</evidence>
<feature type="modified residue" description="4-aspartylphosphate" evidence="14">
    <location>
        <position position="854"/>
    </location>
</feature>
<dbReference type="SMART" id="SM00388">
    <property type="entry name" value="HisKA"/>
    <property type="match status" value="1"/>
</dbReference>
<evidence type="ECO:0000256" key="9">
    <source>
        <dbReference type="ARBA" id="ARBA00022777"/>
    </source>
</evidence>
<dbReference type="InterPro" id="IPR029016">
    <property type="entry name" value="GAF-like_dom_sf"/>
</dbReference>
<dbReference type="PANTHER" id="PTHR45339">
    <property type="entry name" value="HYBRID SIGNAL TRANSDUCTION HISTIDINE KINASE J"/>
    <property type="match status" value="1"/>
</dbReference>
<feature type="transmembrane region" description="Helical" evidence="16">
    <location>
        <begin position="184"/>
        <end position="204"/>
    </location>
</feature>
<feature type="domain" description="Response regulatory" evidence="18">
    <location>
        <begin position="804"/>
        <end position="921"/>
    </location>
</feature>
<dbReference type="SUPFAM" id="SSF55874">
    <property type="entry name" value="ATPase domain of HSP90 chaperone/DNA topoisomerase II/histidine kinase"/>
    <property type="match status" value="1"/>
</dbReference>
<name>A0A6M0P8F4_9BACI</name>
<feature type="compositionally biased region" description="Low complexity" evidence="15">
    <location>
        <begin position="446"/>
        <end position="474"/>
    </location>
</feature>
<accession>A0A6M0P8F4</accession>
<evidence type="ECO:0000256" key="3">
    <source>
        <dbReference type="ARBA" id="ARBA00006402"/>
    </source>
</evidence>
<dbReference type="GO" id="GO:0000155">
    <property type="term" value="F:phosphorelay sensor kinase activity"/>
    <property type="evidence" value="ECO:0007669"/>
    <property type="project" value="InterPro"/>
</dbReference>
<dbReference type="Gene3D" id="6.10.340.10">
    <property type="match status" value="1"/>
</dbReference>
<keyword evidence="7" id="KW-0808">Transferase</keyword>
<sequence length="924" mass="105352">MGFRKKQILGFGIIFVFLLIITVVDLISMNRMKKNMSEIVQDRYVKVKNANEIQWLFTSSDKGIIDSLNNDSAANIKENRNTIDNNAKEIQATINQLTKMVNKNEAGNILLEIQSKFDSYTATEQTIFEKLSNKEPISNSLLTEYKQESTSLTDNIKRFKSFQEKQMGQAMENADHLEQSMLQLLFISFVIVLLLLVVIGYWIISSTAKSLNQISKVMSNIDYDELGSLPHVEVKTEDEIGRIGTAFNQMVDSLEQSRQKEEEYFKQISEQNWMQKRIAEMATMYQNITHIDHLAERFIQKITPMMGASMGAFYLKEGKKDKIEFNKVATFAEDQSNPGRERFLLGEGLIGQAALEKRVELIEKIPENYSFITSGFSKIKPRHILITPVIYEDTVLAVLELASMDQFTPLELKFIEQINHTLGIAINSVLSRMEVERLLKESQMMTEELQTQSEELQTQSEELQSQSEELQSQSEELRMINEQLEERTKEAEKKSRDLEKTKEELEEKAEQLLQSSQYKSEFLANMSHELRTPLNSILLLSEMLSEDTTGGNLTEEQKEFARVIHSSGSDLLSLINDILDLTKVEAGKMEIVVDEMNVHELPVYVGGHFAYLAEQKGIELNVEVDQAALPKICFTDEQRMKQIIKNLLSNAIKFTEKGSVTFKLDKADEKAVEQYVRTEGVDYWLEVQVSDTGIGIPKKKQEIIFEAFQQGDGATGRKYGGTGLGLSICRQFARLLGGWIKLDSELGKGSTFTLYVPSLPNGLIASEEMFTSQQDDEIAITLEQLEECNDELEFIEEDTFRQKTAIICDDDYRNIFALKNALSKEGMNILTAQNGMECIELLNQHKEVDIVLMDIMMPEMDGYETMRQIRMKDEFNDLPIIALTAKAMKGDRQKCLEAGATDYISKPLKMGQLLSVMRVWLTKK</sequence>